<evidence type="ECO:0000313" key="1">
    <source>
        <dbReference type="EMBL" id="OON82970.1"/>
    </source>
</evidence>
<dbReference type="Pfam" id="PF20062">
    <property type="entry name" value="DUF6461"/>
    <property type="match status" value="1"/>
</dbReference>
<name>A0A1V4AGT1_9ACTN</name>
<dbReference type="EMBL" id="MVFC01000001">
    <property type="protein sequence ID" value="OON82970.1"/>
    <property type="molecule type" value="Genomic_DNA"/>
</dbReference>
<dbReference type="STRING" id="83656.B1H18_00220"/>
<sequence>MDEVVFARGIDAHELAVRLGASGGPAAGPMTAAEIGDLDVEAYRSGEPGDGVVRVGEHAGWTFAIEYGDCGTVRRFEELSREGVEVVYYSRNPDHPPTLVLYARDGRHICGFGLGEERIRWGEEPDLLVPELVAAGILTADGTAYRMDGGDDYTDRARRALAVFEKRFRLSLPPAALSQDRLPVYAVRGAPVGDFDAVRAWAEANGHPLPDERLGLIPAGLRRSYVLATDPRRRVRLGYERAVGPAVVKSRTSVVTRNTSE</sequence>
<keyword evidence="2" id="KW-1185">Reference proteome</keyword>
<proteinExistence type="predicted"/>
<reference evidence="1 2" key="1">
    <citation type="submission" date="2017-02" db="EMBL/GenBank/DDBJ databases">
        <title>Draft Genome Sequence of Streptomyces tsukubaensis F601, a Producer of the immunosuppressant tacrolimus FK506.</title>
        <authorList>
            <person name="Zong G."/>
            <person name="Zhong C."/>
            <person name="Fu J."/>
            <person name="Qin R."/>
            <person name="Cao G."/>
        </authorList>
    </citation>
    <scope>NUCLEOTIDE SEQUENCE [LARGE SCALE GENOMIC DNA]</scope>
    <source>
        <strain evidence="1 2">F601</strain>
    </source>
</reference>
<gene>
    <name evidence="1" type="ORF">B1H18_00220</name>
</gene>
<protein>
    <submittedName>
        <fullName evidence="1">Uncharacterized protein</fullName>
    </submittedName>
</protein>
<comment type="caution">
    <text evidence="1">The sequence shown here is derived from an EMBL/GenBank/DDBJ whole genome shotgun (WGS) entry which is preliminary data.</text>
</comment>
<accession>A0A1V4AGT1</accession>
<dbReference type="Proteomes" id="UP000190539">
    <property type="component" value="Unassembled WGS sequence"/>
</dbReference>
<dbReference type="InterPro" id="IPR045592">
    <property type="entry name" value="DUF6461"/>
</dbReference>
<organism evidence="1 2">
    <name type="scientific">Streptomyces tsukubensis</name>
    <dbReference type="NCBI Taxonomy" id="83656"/>
    <lineage>
        <taxon>Bacteria</taxon>
        <taxon>Bacillati</taxon>
        <taxon>Actinomycetota</taxon>
        <taxon>Actinomycetes</taxon>
        <taxon>Kitasatosporales</taxon>
        <taxon>Streptomycetaceae</taxon>
        <taxon>Streptomyces</taxon>
    </lineage>
</organism>
<dbReference type="AlphaFoldDB" id="A0A1V4AGT1"/>
<evidence type="ECO:0000313" key="2">
    <source>
        <dbReference type="Proteomes" id="UP000190539"/>
    </source>
</evidence>